<organism evidence="1 2">
    <name type="scientific">Amycolatopsis sulphurea</name>
    <dbReference type="NCBI Taxonomy" id="76022"/>
    <lineage>
        <taxon>Bacteria</taxon>
        <taxon>Bacillati</taxon>
        <taxon>Actinomycetota</taxon>
        <taxon>Actinomycetes</taxon>
        <taxon>Pseudonocardiales</taxon>
        <taxon>Pseudonocardiaceae</taxon>
        <taxon>Amycolatopsis</taxon>
    </lineage>
</organism>
<dbReference type="Proteomes" id="UP000243542">
    <property type="component" value="Unassembled WGS sequence"/>
</dbReference>
<evidence type="ECO:0000313" key="2">
    <source>
        <dbReference type="Proteomes" id="UP000243542"/>
    </source>
</evidence>
<comment type="caution">
    <text evidence="1">The sequence shown here is derived from an EMBL/GenBank/DDBJ whole genome shotgun (WGS) entry which is preliminary data.</text>
</comment>
<name>A0A2A9FDN5_9PSEU</name>
<dbReference type="EMBL" id="PDJK01000002">
    <property type="protein sequence ID" value="PFG48896.1"/>
    <property type="molecule type" value="Genomic_DNA"/>
</dbReference>
<keyword evidence="2" id="KW-1185">Reference proteome</keyword>
<protein>
    <submittedName>
        <fullName evidence="1">Uncharacterized protein</fullName>
    </submittedName>
</protein>
<evidence type="ECO:0000313" key="1">
    <source>
        <dbReference type="EMBL" id="PFG48896.1"/>
    </source>
</evidence>
<gene>
    <name evidence="1" type="ORF">ATK36_4014</name>
</gene>
<dbReference type="AlphaFoldDB" id="A0A2A9FDN5"/>
<reference evidence="1 2" key="1">
    <citation type="submission" date="2017-10" db="EMBL/GenBank/DDBJ databases">
        <title>Sequencing the genomes of 1000 actinobacteria strains.</title>
        <authorList>
            <person name="Klenk H.-P."/>
        </authorList>
    </citation>
    <scope>NUCLEOTIDE SEQUENCE [LARGE SCALE GENOMIC DNA]</scope>
    <source>
        <strain evidence="1 2">DSM 46092</strain>
    </source>
</reference>
<proteinExistence type="predicted"/>
<sequence length="34" mass="3511">MRFMGLVKADADSEAGQGVGKVGVEVREGPLHGL</sequence>
<accession>A0A2A9FDN5</accession>